<dbReference type="EMBL" id="OBMR01000002">
    <property type="protein sequence ID" value="SOB91043.1"/>
    <property type="molecule type" value="Genomic_DNA"/>
</dbReference>
<evidence type="ECO:0000313" key="2">
    <source>
        <dbReference type="EMBL" id="SOB91043.1"/>
    </source>
</evidence>
<protein>
    <submittedName>
        <fullName evidence="2">Uncharacterized protein</fullName>
    </submittedName>
</protein>
<feature type="chain" id="PRO_5039384127" evidence="1">
    <location>
        <begin position="21"/>
        <end position="199"/>
    </location>
</feature>
<dbReference type="RefSeq" id="WP_097075450.1">
    <property type="nucleotide sequence ID" value="NZ_OBMR01000002.1"/>
</dbReference>
<sequence>MKQQLKILLVTMLSVSLFTACDEKKEDFSDSIPIINSCSFYGNSDGNDSSQIIPYSSTHKMKYTLNDCYKRNDYYEAVFRSYENILGYSEYYEIEQVNYTLDELMENRVEHYHFIVMDAEDPCLPNINNDYKTLVFDVETGDYWAGTNIQSLNIYGKCQNNDYDADSQLISYVEGYWEFPEYDNFYEYLASMDWLKKDD</sequence>
<evidence type="ECO:0000256" key="1">
    <source>
        <dbReference type="SAM" id="SignalP"/>
    </source>
</evidence>
<keyword evidence="1" id="KW-0732">Signal</keyword>
<evidence type="ECO:0000313" key="3">
    <source>
        <dbReference type="Proteomes" id="UP000219563"/>
    </source>
</evidence>
<organism evidence="2 3">
    <name type="scientific">Pseudobutyrivibrio ruminis DSM 9787</name>
    <dbReference type="NCBI Taxonomy" id="1123011"/>
    <lineage>
        <taxon>Bacteria</taxon>
        <taxon>Bacillati</taxon>
        <taxon>Bacillota</taxon>
        <taxon>Clostridia</taxon>
        <taxon>Lachnospirales</taxon>
        <taxon>Lachnospiraceae</taxon>
        <taxon>Pseudobutyrivibrio</taxon>
    </lineage>
</organism>
<proteinExistence type="predicted"/>
<name>A0A285RAA9_9FIRM</name>
<gene>
    <name evidence="2" type="ORF">SAMN02910411_0686</name>
</gene>
<feature type="signal peptide" evidence="1">
    <location>
        <begin position="1"/>
        <end position="20"/>
    </location>
</feature>
<dbReference type="PROSITE" id="PS51257">
    <property type="entry name" value="PROKAR_LIPOPROTEIN"/>
    <property type="match status" value="1"/>
</dbReference>
<dbReference type="Proteomes" id="UP000219563">
    <property type="component" value="Unassembled WGS sequence"/>
</dbReference>
<dbReference type="AlphaFoldDB" id="A0A285RAA9"/>
<accession>A0A285RAA9</accession>
<reference evidence="2 3" key="1">
    <citation type="submission" date="2017-08" db="EMBL/GenBank/DDBJ databases">
        <authorList>
            <person name="de Groot N.N."/>
        </authorList>
    </citation>
    <scope>NUCLEOTIDE SEQUENCE [LARGE SCALE GENOMIC DNA]</scope>
    <source>
        <strain evidence="2 3">DSM 9787</strain>
    </source>
</reference>